<dbReference type="PANTHER" id="PTHR30028">
    <property type="entry name" value="UPF0014 INNER MEMBRANE PROTEIN YBBM-RELATED"/>
    <property type="match status" value="1"/>
</dbReference>
<feature type="transmembrane region" description="Helical" evidence="6">
    <location>
        <begin position="32"/>
        <end position="53"/>
    </location>
</feature>
<accession>A0ABU4VGN8</accession>
<sequence length="267" mass="26852">MSQPLLQVVGAVGLASLAIVVAWRLGLGLARAIAVAAVRAIVQLAAVGALIALVLRVPALAVAFVATMILTAALTAGGRLRPVPGARRRAALAIGLPAVGATGALVAIGAFDATPRTVVPAAGILLGGAMTATTLAGRRMLEALHDDAATIEARLALGDPAVEALRPTVRRAVATAVVPAIDQTRSVGLVTLPGTFVGLVLGGADPADAARLQAVVLLALLAVELLAALLVAELLARAVVAPGERIRDEDELRRRGRSPSRACRGDG</sequence>
<dbReference type="InterPro" id="IPR005226">
    <property type="entry name" value="UPF0014_fam"/>
</dbReference>
<feature type="transmembrane region" description="Helical" evidence="6">
    <location>
        <begin position="187"/>
        <end position="204"/>
    </location>
</feature>
<comment type="similarity">
    <text evidence="2">Belongs to the UPF0014 family.</text>
</comment>
<dbReference type="RefSeq" id="WP_319953137.1">
    <property type="nucleotide sequence ID" value="NZ_JAXAVX010000002.1"/>
</dbReference>
<keyword evidence="8" id="KW-1185">Reference proteome</keyword>
<evidence type="ECO:0000256" key="6">
    <source>
        <dbReference type="SAM" id="Phobius"/>
    </source>
</evidence>
<keyword evidence="4 6" id="KW-1133">Transmembrane helix</keyword>
<feature type="transmembrane region" description="Helical" evidence="6">
    <location>
        <begin position="90"/>
        <end position="111"/>
    </location>
</feature>
<comment type="caution">
    <text evidence="7">The sequence shown here is derived from an EMBL/GenBank/DDBJ whole genome shotgun (WGS) entry which is preliminary data.</text>
</comment>
<proteinExistence type="inferred from homology"/>
<gene>
    <name evidence="7" type="ORF">SK069_05210</name>
</gene>
<feature type="transmembrane region" description="Helical" evidence="6">
    <location>
        <begin position="59"/>
        <end position="78"/>
    </location>
</feature>
<organism evidence="7 8">
    <name type="scientific">Patulibacter brassicae</name>
    <dbReference type="NCBI Taxonomy" id="1705717"/>
    <lineage>
        <taxon>Bacteria</taxon>
        <taxon>Bacillati</taxon>
        <taxon>Actinomycetota</taxon>
        <taxon>Thermoleophilia</taxon>
        <taxon>Solirubrobacterales</taxon>
        <taxon>Patulibacteraceae</taxon>
        <taxon>Patulibacter</taxon>
    </lineage>
</organism>
<dbReference type="Pfam" id="PF03649">
    <property type="entry name" value="UPF0014"/>
    <property type="match status" value="1"/>
</dbReference>
<dbReference type="Proteomes" id="UP001277761">
    <property type="component" value="Unassembled WGS sequence"/>
</dbReference>
<evidence type="ECO:0000256" key="5">
    <source>
        <dbReference type="ARBA" id="ARBA00023136"/>
    </source>
</evidence>
<evidence type="ECO:0000256" key="4">
    <source>
        <dbReference type="ARBA" id="ARBA00022989"/>
    </source>
</evidence>
<feature type="transmembrane region" description="Helical" evidence="6">
    <location>
        <begin position="216"/>
        <end position="236"/>
    </location>
</feature>
<evidence type="ECO:0000313" key="8">
    <source>
        <dbReference type="Proteomes" id="UP001277761"/>
    </source>
</evidence>
<dbReference type="EMBL" id="JAXAVX010000002">
    <property type="protein sequence ID" value="MDX8150984.1"/>
    <property type="molecule type" value="Genomic_DNA"/>
</dbReference>
<evidence type="ECO:0000313" key="7">
    <source>
        <dbReference type="EMBL" id="MDX8150984.1"/>
    </source>
</evidence>
<comment type="subcellular location">
    <subcellularLocation>
        <location evidence="1">Membrane</location>
        <topology evidence="1">Multi-pass membrane protein</topology>
    </subcellularLocation>
</comment>
<evidence type="ECO:0000256" key="1">
    <source>
        <dbReference type="ARBA" id="ARBA00004141"/>
    </source>
</evidence>
<dbReference type="PANTHER" id="PTHR30028:SF0">
    <property type="entry name" value="PROTEIN ALUMINUM SENSITIVE 3"/>
    <property type="match status" value="1"/>
</dbReference>
<evidence type="ECO:0000256" key="3">
    <source>
        <dbReference type="ARBA" id="ARBA00022692"/>
    </source>
</evidence>
<feature type="transmembrane region" description="Helical" evidence="6">
    <location>
        <begin position="6"/>
        <end position="25"/>
    </location>
</feature>
<reference evidence="7 8" key="1">
    <citation type="submission" date="2023-11" db="EMBL/GenBank/DDBJ databases">
        <authorList>
            <person name="Xu M."/>
            <person name="Jiang T."/>
        </authorList>
    </citation>
    <scope>NUCLEOTIDE SEQUENCE [LARGE SCALE GENOMIC DNA]</scope>
    <source>
        <strain evidence="7 8">SD</strain>
    </source>
</reference>
<name>A0ABU4VGN8_9ACTN</name>
<keyword evidence="5 6" id="KW-0472">Membrane</keyword>
<evidence type="ECO:0000256" key="2">
    <source>
        <dbReference type="ARBA" id="ARBA00005268"/>
    </source>
</evidence>
<protein>
    <submittedName>
        <fullName evidence="7">ABC transporter permease</fullName>
    </submittedName>
</protein>
<keyword evidence="3 6" id="KW-0812">Transmembrane</keyword>
<feature type="transmembrane region" description="Helical" evidence="6">
    <location>
        <begin position="117"/>
        <end position="136"/>
    </location>
</feature>